<dbReference type="Pfam" id="PF03676">
    <property type="entry name" value="PHAF1"/>
    <property type="match status" value="2"/>
</dbReference>
<proteinExistence type="inferred from homology"/>
<feature type="compositionally biased region" description="Polar residues" evidence="2">
    <location>
        <begin position="275"/>
        <end position="297"/>
    </location>
</feature>
<feature type="compositionally biased region" description="Basic and acidic residues" evidence="2">
    <location>
        <begin position="302"/>
        <end position="316"/>
    </location>
</feature>
<accession>A0A4T0FJX5</accession>
<sequence>MISAHNDSQLALSPGRALGEFRLGESLYSILALLRYKPIISTSSITVHSDDEALRSDVYVRLSPSTVDLKFDGITQRLCSITMSLPTISFDVVYNSNVIIPRNTTLSRTQAGVLFGPCRSDTLNQWPGMIWDFSQGESSSVTVSTSPTPVLDGKIAEIVIIPKKSISVVFTGQTHLQHNLKLSQSTAADLVSLLGPPEQTFEKRDKRLGAYATDDDNDQYKGVFYNYPSLGLDVLVNSVNHKVEKFILHSNVPATPLFQAYNRCMWRIELPDESASMQKTTSSNSNGSERHSGSNGKANGKRNKEMKESKESKVDEHRKQILFTDKIDTIMSKLSKEVQIDKMVLDKAHEVGLKDWDESMRMMELISVDVLGAIMEVTSKGDVCSLCIHE</sequence>
<comment type="similarity">
    <text evidence="1">Belongs to the PHAF1 family.</text>
</comment>
<organism evidence="3 4">
    <name type="scientific">Wallemia hederae</name>
    <dbReference type="NCBI Taxonomy" id="1540922"/>
    <lineage>
        <taxon>Eukaryota</taxon>
        <taxon>Fungi</taxon>
        <taxon>Dikarya</taxon>
        <taxon>Basidiomycota</taxon>
        <taxon>Wallemiomycotina</taxon>
        <taxon>Wallemiomycetes</taxon>
        <taxon>Wallemiales</taxon>
        <taxon>Wallemiaceae</taxon>
        <taxon>Wallemia</taxon>
    </lineage>
</organism>
<comment type="caution">
    <text evidence="3">The sequence shown here is derived from an EMBL/GenBank/DDBJ whole genome shotgun (WGS) entry which is preliminary data.</text>
</comment>
<evidence type="ECO:0000313" key="4">
    <source>
        <dbReference type="Proteomes" id="UP000310189"/>
    </source>
</evidence>
<keyword evidence="4" id="KW-1185">Reference proteome</keyword>
<reference evidence="3 4" key="1">
    <citation type="submission" date="2019-03" db="EMBL/GenBank/DDBJ databases">
        <title>Sequencing 23 genomes of Wallemia ichthyophaga.</title>
        <authorList>
            <person name="Gostincar C."/>
        </authorList>
    </citation>
    <scope>NUCLEOTIDE SEQUENCE [LARGE SCALE GENOMIC DNA]</scope>
    <source>
        <strain evidence="3 4">EXF-5753</strain>
    </source>
</reference>
<feature type="region of interest" description="Disordered" evidence="2">
    <location>
        <begin position="275"/>
        <end position="316"/>
    </location>
</feature>
<dbReference type="GO" id="GO:0005802">
    <property type="term" value="C:trans-Golgi network"/>
    <property type="evidence" value="ECO:0007669"/>
    <property type="project" value="TreeGrafter"/>
</dbReference>
<dbReference type="InterPro" id="IPR005373">
    <property type="entry name" value="PHAF1"/>
</dbReference>
<dbReference type="InterPro" id="IPR039156">
    <property type="entry name" value="PHAF1/BROMI"/>
</dbReference>
<gene>
    <name evidence="3" type="ORF">E3P99_03447</name>
</gene>
<dbReference type="PANTHER" id="PTHR13465">
    <property type="entry name" value="UPF0183 PROTEIN"/>
    <property type="match status" value="1"/>
</dbReference>
<dbReference type="GO" id="GO:0043001">
    <property type="term" value="P:Golgi to plasma membrane protein transport"/>
    <property type="evidence" value="ECO:0007669"/>
    <property type="project" value="TreeGrafter"/>
</dbReference>
<evidence type="ECO:0000256" key="2">
    <source>
        <dbReference type="SAM" id="MobiDB-lite"/>
    </source>
</evidence>
<dbReference type="OrthoDB" id="411211at2759"/>
<dbReference type="AlphaFoldDB" id="A0A4T0FJX5"/>
<dbReference type="PANTHER" id="PTHR13465:SF2">
    <property type="entry name" value="PHAGOSOME ASSEMBLY FACTOR 1"/>
    <property type="match status" value="1"/>
</dbReference>
<name>A0A4T0FJX5_9BASI</name>
<dbReference type="Proteomes" id="UP000310189">
    <property type="component" value="Unassembled WGS sequence"/>
</dbReference>
<protein>
    <submittedName>
        <fullName evidence="3">Uncharacterized protein</fullName>
    </submittedName>
</protein>
<evidence type="ECO:0000313" key="3">
    <source>
        <dbReference type="EMBL" id="TIA87006.1"/>
    </source>
</evidence>
<dbReference type="EMBL" id="SPNW01000068">
    <property type="protein sequence ID" value="TIA87006.1"/>
    <property type="molecule type" value="Genomic_DNA"/>
</dbReference>
<evidence type="ECO:0000256" key="1">
    <source>
        <dbReference type="ARBA" id="ARBA00024339"/>
    </source>
</evidence>